<dbReference type="PRINTS" id="PR00035">
    <property type="entry name" value="HTHGNTR"/>
</dbReference>
<evidence type="ECO:0000256" key="2">
    <source>
        <dbReference type="ARBA" id="ARBA00022491"/>
    </source>
</evidence>
<evidence type="ECO:0000259" key="10">
    <source>
        <dbReference type="PROSITE" id="PS50949"/>
    </source>
</evidence>
<dbReference type="STRING" id="299767.GCA_900068845_01600"/>
<dbReference type="SMART" id="SM00345">
    <property type="entry name" value="HTH_GNTR"/>
    <property type="match status" value="1"/>
</dbReference>
<dbReference type="InterPro" id="IPR008920">
    <property type="entry name" value="TF_FadR/GntR_C"/>
</dbReference>
<keyword evidence="7 9" id="KW-0010">Activator</keyword>
<organism evidence="11 12">
    <name type="scientific">Enterobacter ludwigii</name>
    <dbReference type="NCBI Taxonomy" id="299767"/>
    <lineage>
        <taxon>Bacteria</taxon>
        <taxon>Pseudomonadati</taxon>
        <taxon>Pseudomonadota</taxon>
        <taxon>Gammaproteobacteria</taxon>
        <taxon>Enterobacterales</taxon>
        <taxon>Enterobacteriaceae</taxon>
        <taxon>Enterobacter</taxon>
        <taxon>Enterobacter cloacae complex</taxon>
    </lineage>
</organism>
<dbReference type="HOGENOM" id="CLU_017584_9_4_6"/>
<protein>
    <recommendedName>
        <fullName evidence="9">Fatty acid metabolism regulator protein</fullName>
    </recommendedName>
</protein>
<dbReference type="Gene3D" id="1.10.10.10">
    <property type="entry name" value="Winged helix-like DNA-binding domain superfamily/Winged helix DNA-binding domain"/>
    <property type="match status" value="1"/>
</dbReference>
<dbReference type="GO" id="GO:0003700">
    <property type="term" value="F:DNA-binding transcription factor activity"/>
    <property type="evidence" value="ECO:0007669"/>
    <property type="project" value="UniProtKB-UniRule"/>
</dbReference>
<dbReference type="InterPro" id="IPR036388">
    <property type="entry name" value="WH-like_DNA-bd_sf"/>
</dbReference>
<dbReference type="GO" id="GO:0006631">
    <property type="term" value="P:fatty acid metabolic process"/>
    <property type="evidence" value="ECO:0007669"/>
    <property type="project" value="UniProtKB-KW"/>
</dbReference>
<evidence type="ECO:0000256" key="9">
    <source>
        <dbReference type="HAMAP-Rule" id="MF_00696"/>
    </source>
</evidence>
<dbReference type="GO" id="GO:0003677">
    <property type="term" value="F:DNA binding"/>
    <property type="evidence" value="ECO:0007669"/>
    <property type="project" value="UniProtKB-KW"/>
</dbReference>
<evidence type="ECO:0000256" key="8">
    <source>
        <dbReference type="ARBA" id="ARBA00023163"/>
    </source>
</evidence>
<evidence type="ECO:0000256" key="1">
    <source>
        <dbReference type="ARBA" id="ARBA00022490"/>
    </source>
</evidence>
<evidence type="ECO:0000256" key="6">
    <source>
        <dbReference type="ARBA" id="ARBA00023125"/>
    </source>
</evidence>
<proteinExistence type="inferred from homology"/>
<dbReference type="Pfam" id="PF07840">
    <property type="entry name" value="FadR_C"/>
    <property type="match status" value="1"/>
</dbReference>
<dbReference type="GO" id="GO:0019217">
    <property type="term" value="P:regulation of fatty acid metabolic process"/>
    <property type="evidence" value="ECO:0007669"/>
    <property type="project" value="UniProtKB-UniRule"/>
</dbReference>
<keyword evidence="6 9" id="KW-0238">DNA-binding</keyword>
<comment type="function">
    <text evidence="9">Multifunctional regulator of fatty acid metabolism.</text>
</comment>
<dbReference type="eggNOG" id="COG2186">
    <property type="taxonomic scope" value="Bacteria"/>
</dbReference>
<dbReference type="GO" id="GO:0000062">
    <property type="term" value="F:fatty-acyl-CoA binding"/>
    <property type="evidence" value="ECO:0007669"/>
    <property type="project" value="InterPro"/>
</dbReference>
<keyword evidence="5 9" id="KW-0443">Lipid metabolism</keyword>
<keyword evidence="1 9" id="KW-0963">Cytoplasm</keyword>
<reference evidence="11 12" key="1">
    <citation type="journal article" date="2011" name="Stand. Genomic Sci.">
        <title>Complete genome of the onion pathogen Enterobacter cloacae EcWSU1.</title>
        <authorList>
            <person name="Humann J.L."/>
            <person name="Wildung M."/>
            <person name="Cheng C.H."/>
            <person name="Lee T."/>
            <person name="Stewart J.E."/>
            <person name="Drew J.C."/>
            <person name="Triplett E.W."/>
            <person name="Main D."/>
            <person name="Schroeder B.K."/>
        </authorList>
    </citation>
    <scope>NUCLEOTIDE SEQUENCE [LARGE SCALE GENOMIC DNA]</scope>
    <source>
        <strain evidence="11 12">EcWSU1</strain>
    </source>
</reference>
<dbReference type="KEGG" id="eec:EcWSU1_02719"/>
<dbReference type="SUPFAM" id="SSF46785">
    <property type="entry name" value="Winged helix' DNA-binding domain"/>
    <property type="match status" value="1"/>
</dbReference>
<dbReference type="Pfam" id="PF00392">
    <property type="entry name" value="GntR"/>
    <property type="match status" value="1"/>
</dbReference>
<comment type="subunit">
    <text evidence="9">Homodimer.</text>
</comment>
<keyword evidence="2 9" id="KW-0678">Repressor</keyword>
<dbReference type="FunFam" id="1.10.10.10:FF:000036">
    <property type="entry name" value="Fatty acid metabolism regulator protein"/>
    <property type="match status" value="1"/>
</dbReference>
<feature type="domain" description="HTH gntR-type" evidence="10">
    <location>
        <begin position="41"/>
        <end position="109"/>
    </location>
</feature>
<dbReference type="CDD" id="cd07377">
    <property type="entry name" value="WHTH_GntR"/>
    <property type="match status" value="1"/>
</dbReference>
<dbReference type="PANTHER" id="PTHR43537">
    <property type="entry name" value="TRANSCRIPTIONAL REGULATOR, GNTR FAMILY"/>
    <property type="match status" value="1"/>
</dbReference>
<evidence type="ECO:0000256" key="5">
    <source>
        <dbReference type="ARBA" id="ARBA00023098"/>
    </source>
</evidence>
<accession>G8LG59</accession>
<dbReference type="SUPFAM" id="SSF48008">
    <property type="entry name" value="GntR ligand-binding domain-like"/>
    <property type="match status" value="1"/>
</dbReference>
<dbReference type="NCBIfam" id="NF003444">
    <property type="entry name" value="PRK04984.1"/>
    <property type="match status" value="1"/>
</dbReference>
<dbReference type="InterPro" id="IPR000524">
    <property type="entry name" value="Tscrpt_reg_HTH_GntR"/>
</dbReference>
<comment type="subcellular location">
    <subcellularLocation>
        <location evidence="9">Cytoplasm</location>
    </subcellularLocation>
</comment>
<keyword evidence="4 9" id="KW-0805">Transcription regulation</keyword>
<keyword evidence="8 9" id="KW-0804">Transcription</keyword>
<dbReference type="Proteomes" id="UP000007838">
    <property type="component" value="Chromosome"/>
</dbReference>
<dbReference type="Gene3D" id="1.20.120.530">
    <property type="entry name" value="GntR ligand-binding domain-like"/>
    <property type="match status" value="1"/>
</dbReference>
<evidence type="ECO:0000256" key="3">
    <source>
        <dbReference type="ARBA" id="ARBA00022832"/>
    </source>
</evidence>
<evidence type="ECO:0000313" key="12">
    <source>
        <dbReference type="Proteomes" id="UP000007838"/>
    </source>
</evidence>
<evidence type="ECO:0000256" key="7">
    <source>
        <dbReference type="ARBA" id="ARBA00023159"/>
    </source>
</evidence>
<dbReference type="NCBIfam" id="TIGR02812">
    <property type="entry name" value="fadR_gamma"/>
    <property type="match status" value="1"/>
</dbReference>
<dbReference type="PANTHER" id="PTHR43537:SF52">
    <property type="entry name" value="FATTY ACID METABOLISM REGULATOR PROTEIN"/>
    <property type="match status" value="1"/>
</dbReference>
<dbReference type="InterPro" id="IPR014178">
    <property type="entry name" value="FA-response_TF_FadR"/>
</dbReference>
<sequence>MKRRSLFSLTAALSASASLWYDECNLLKLCNGNLTMVIKAQSPAGFAEEYIIESIWNNRFPAGSILPAERELSELIGVTRTTLREVLQRLARDGWLTIQHGKPTKVNNFWETSGLNILETLARLDHESVPQLIDNLLSVRTNIATIFIRTAFRQHPEDALQVLASANQVEDHADAFATLDYNIFRGLAFASGNPIYGLILNGMKGLYTRIGRHYFANPEARSLALGFYHKLSELCSTGQHDQVYETVRRYGRDSGEIWHRMQKTLPGDLAIQTR</sequence>
<dbReference type="FunFam" id="1.20.120.530:FF:000003">
    <property type="entry name" value="Fatty acid metabolism regulator protein"/>
    <property type="match status" value="1"/>
</dbReference>
<dbReference type="GO" id="GO:0005737">
    <property type="term" value="C:cytoplasm"/>
    <property type="evidence" value="ECO:0007669"/>
    <property type="project" value="UniProtKB-SubCell"/>
</dbReference>
<dbReference type="PROSITE" id="PS50949">
    <property type="entry name" value="HTH_GNTR"/>
    <property type="match status" value="1"/>
</dbReference>
<evidence type="ECO:0000313" key="11">
    <source>
        <dbReference type="EMBL" id="AEW74151.1"/>
    </source>
</evidence>
<dbReference type="InterPro" id="IPR028374">
    <property type="entry name" value="FadR_C"/>
</dbReference>
<keyword evidence="3 9" id="KW-0276">Fatty acid metabolism</keyword>
<evidence type="ECO:0000256" key="4">
    <source>
        <dbReference type="ARBA" id="ARBA00023015"/>
    </source>
</evidence>
<dbReference type="InterPro" id="IPR036390">
    <property type="entry name" value="WH_DNA-bd_sf"/>
</dbReference>
<dbReference type="HAMAP" id="MF_00696">
    <property type="entry name" value="HTH_FadR"/>
    <property type="match status" value="1"/>
</dbReference>
<dbReference type="AlphaFoldDB" id="G8LG59"/>
<name>G8LG59_9ENTR</name>
<dbReference type="EMBL" id="CP002886">
    <property type="protein sequence ID" value="AEW74151.1"/>
    <property type="molecule type" value="Genomic_DNA"/>
</dbReference>
<gene>
    <name evidence="9 11" type="primary">fadR</name>
    <name evidence="11" type="ORF">EcWSU1_02719</name>
</gene>